<protein>
    <submittedName>
        <fullName evidence="8">MraY family glycosyltransferase</fullName>
        <ecNumber evidence="8">2.7.8.-</ecNumber>
    </submittedName>
</protein>
<evidence type="ECO:0000256" key="5">
    <source>
        <dbReference type="ARBA" id="ARBA00022989"/>
    </source>
</evidence>
<feature type="transmembrane region" description="Helical" evidence="7">
    <location>
        <begin position="342"/>
        <end position="363"/>
    </location>
</feature>
<reference evidence="9" key="1">
    <citation type="journal article" date="2019" name="Int. J. Syst. Evol. Microbiol.">
        <title>The Global Catalogue of Microorganisms (GCM) 10K type strain sequencing project: providing services to taxonomists for standard genome sequencing and annotation.</title>
        <authorList>
            <consortium name="The Broad Institute Genomics Platform"/>
            <consortium name="The Broad Institute Genome Sequencing Center for Infectious Disease"/>
            <person name="Wu L."/>
            <person name="Ma J."/>
        </authorList>
    </citation>
    <scope>NUCLEOTIDE SEQUENCE [LARGE SCALE GENOMIC DNA]</scope>
    <source>
        <strain evidence="9">KCTC 42585</strain>
    </source>
</reference>
<evidence type="ECO:0000256" key="6">
    <source>
        <dbReference type="ARBA" id="ARBA00023136"/>
    </source>
</evidence>
<evidence type="ECO:0000256" key="2">
    <source>
        <dbReference type="ARBA" id="ARBA00022475"/>
    </source>
</evidence>
<feature type="transmembrane region" description="Helical" evidence="7">
    <location>
        <begin position="227"/>
        <end position="248"/>
    </location>
</feature>
<keyword evidence="6 7" id="KW-0472">Membrane</keyword>
<evidence type="ECO:0000256" key="1">
    <source>
        <dbReference type="ARBA" id="ARBA00004651"/>
    </source>
</evidence>
<feature type="transmembrane region" description="Helical" evidence="7">
    <location>
        <begin position="200"/>
        <end position="220"/>
    </location>
</feature>
<evidence type="ECO:0000256" key="3">
    <source>
        <dbReference type="ARBA" id="ARBA00022679"/>
    </source>
</evidence>
<proteinExistence type="predicted"/>
<feature type="transmembrane region" description="Helical" evidence="7">
    <location>
        <begin position="142"/>
        <end position="165"/>
    </location>
</feature>
<keyword evidence="3 8" id="KW-0808">Transferase</keyword>
<gene>
    <name evidence="8" type="ORF">ACFSTG_01555</name>
</gene>
<evidence type="ECO:0000256" key="4">
    <source>
        <dbReference type="ARBA" id="ARBA00022692"/>
    </source>
</evidence>
<evidence type="ECO:0000256" key="7">
    <source>
        <dbReference type="SAM" id="Phobius"/>
    </source>
</evidence>
<dbReference type="EMBL" id="JBHULT010000005">
    <property type="protein sequence ID" value="MFD2516571.1"/>
    <property type="molecule type" value="Genomic_DNA"/>
</dbReference>
<dbReference type="PANTHER" id="PTHR22926:SF3">
    <property type="entry name" value="UNDECAPRENYL-PHOSPHATE ALPHA-N-ACETYLGLUCOSAMINYL 1-PHOSPHATE TRANSFERASE"/>
    <property type="match status" value="1"/>
</dbReference>
<feature type="transmembrane region" description="Helical" evidence="7">
    <location>
        <begin position="60"/>
        <end position="81"/>
    </location>
</feature>
<sequence>MNILDQEIILEFFRSHYELFVTIVFMGTFGLTFYLIPKVLWVSKEKNLMAGVNERSSHSLAVPTFGGVAFYISIIMVLTILQSMRLTYVGNHLIAAITILFMVGLKDDLVISTARVKLLGQITAALFLIFSPELRLESLHGFLGIFEIPVIIGTLLKVFIVLAIVNSFNLIDGIDGLAAIVGIVISLVYAFVFYGTGHPYYVLVSISLAGILSAFLRYNFSRGERKIFMGDSGSLLVGLVLAFLTLKHLVMKPDVALIAEGYHPGNRLLFLASVLFIPAFDTLRVIIIRKLNGLSAFSPDRNHCHHVLLDLGLSHKKAAFSLGLLNLVVIGIYFSLSHSLSQPWLLFLVVSLYSASFALFGWLKVVGARMAKGSVVGSR</sequence>
<dbReference type="GO" id="GO:0016740">
    <property type="term" value="F:transferase activity"/>
    <property type="evidence" value="ECO:0007669"/>
    <property type="project" value="UniProtKB-KW"/>
</dbReference>
<feature type="transmembrane region" description="Helical" evidence="7">
    <location>
        <begin position="318"/>
        <end position="336"/>
    </location>
</feature>
<name>A0ABW5ISI4_9FLAO</name>
<feature type="transmembrane region" description="Helical" evidence="7">
    <location>
        <begin position="87"/>
        <end position="106"/>
    </location>
</feature>
<feature type="transmembrane region" description="Helical" evidence="7">
    <location>
        <begin position="20"/>
        <end position="40"/>
    </location>
</feature>
<keyword evidence="2" id="KW-1003">Cell membrane</keyword>
<evidence type="ECO:0000313" key="9">
    <source>
        <dbReference type="Proteomes" id="UP001597468"/>
    </source>
</evidence>
<dbReference type="PANTHER" id="PTHR22926">
    <property type="entry name" value="PHOSPHO-N-ACETYLMURAMOYL-PENTAPEPTIDE-TRANSFERASE"/>
    <property type="match status" value="1"/>
</dbReference>
<comment type="subcellular location">
    <subcellularLocation>
        <location evidence="1">Cell membrane</location>
        <topology evidence="1">Multi-pass membrane protein</topology>
    </subcellularLocation>
</comment>
<dbReference type="CDD" id="cd06853">
    <property type="entry name" value="GT_WecA_like"/>
    <property type="match status" value="1"/>
</dbReference>
<feature type="transmembrane region" description="Helical" evidence="7">
    <location>
        <begin position="177"/>
        <end position="194"/>
    </location>
</feature>
<keyword evidence="4 7" id="KW-0812">Transmembrane</keyword>
<keyword evidence="5 7" id="KW-1133">Transmembrane helix</keyword>
<dbReference type="Pfam" id="PF00953">
    <property type="entry name" value="Glycos_transf_4"/>
    <property type="match status" value="1"/>
</dbReference>
<dbReference type="RefSeq" id="WP_380747781.1">
    <property type="nucleotide sequence ID" value="NZ_JBHULT010000005.1"/>
</dbReference>
<feature type="transmembrane region" description="Helical" evidence="7">
    <location>
        <begin position="268"/>
        <end position="287"/>
    </location>
</feature>
<evidence type="ECO:0000313" key="8">
    <source>
        <dbReference type="EMBL" id="MFD2516571.1"/>
    </source>
</evidence>
<dbReference type="Proteomes" id="UP001597468">
    <property type="component" value="Unassembled WGS sequence"/>
</dbReference>
<accession>A0ABW5ISI4</accession>
<dbReference type="PROSITE" id="PS01348">
    <property type="entry name" value="MRAY_2"/>
    <property type="match status" value="1"/>
</dbReference>
<dbReference type="InterPro" id="IPR000715">
    <property type="entry name" value="Glycosyl_transferase_4"/>
</dbReference>
<dbReference type="EC" id="2.7.8.-" evidence="8"/>
<organism evidence="8 9">
    <name type="scientific">Salinimicrobium flavum</name>
    <dbReference type="NCBI Taxonomy" id="1737065"/>
    <lineage>
        <taxon>Bacteria</taxon>
        <taxon>Pseudomonadati</taxon>
        <taxon>Bacteroidota</taxon>
        <taxon>Flavobacteriia</taxon>
        <taxon>Flavobacteriales</taxon>
        <taxon>Flavobacteriaceae</taxon>
        <taxon>Salinimicrobium</taxon>
    </lineage>
</organism>
<keyword evidence="9" id="KW-1185">Reference proteome</keyword>
<dbReference type="InterPro" id="IPR018480">
    <property type="entry name" value="PNAcMuramoyl-5peptid_Trfase_CS"/>
</dbReference>
<comment type="caution">
    <text evidence="8">The sequence shown here is derived from an EMBL/GenBank/DDBJ whole genome shotgun (WGS) entry which is preliminary data.</text>
</comment>